<name>A0A5N7B396_9EURO</name>
<protein>
    <submittedName>
        <fullName evidence="2">Uncharacterized protein</fullName>
    </submittedName>
</protein>
<gene>
    <name evidence="2" type="ORF">BDV26DRAFT_267567</name>
</gene>
<dbReference type="Proteomes" id="UP000326198">
    <property type="component" value="Unassembled WGS sequence"/>
</dbReference>
<evidence type="ECO:0000313" key="3">
    <source>
        <dbReference type="Proteomes" id="UP000326198"/>
    </source>
</evidence>
<keyword evidence="1" id="KW-0812">Transmembrane</keyword>
<reference evidence="2 3" key="1">
    <citation type="submission" date="2019-04" db="EMBL/GenBank/DDBJ databases">
        <title>Friends and foes A comparative genomics studyof 23 Aspergillus species from section Flavi.</title>
        <authorList>
            <consortium name="DOE Joint Genome Institute"/>
            <person name="Kjaerbolling I."/>
            <person name="Vesth T."/>
            <person name="Frisvad J.C."/>
            <person name="Nybo J.L."/>
            <person name="Theobald S."/>
            <person name="Kildgaard S."/>
            <person name="Isbrandt T."/>
            <person name="Kuo A."/>
            <person name="Sato A."/>
            <person name="Lyhne E.K."/>
            <person name="Kogle M.E."/>
            <person name="Wiebenga A."/>
            <person name="Kun R.S."/>
            <person name="Lubbers R.J."/>
            <person name="Makela M.R."/>
            <person name="Barry K."/>
            <person name="Chovatia M."/>
            <person name="Clum A."/>
            <person name="Daum C."/>
            <person name="Haridas S."/>
            <person name="He G."/>
            <person name="LaButti K."/>
            <person name="Lipzen A."/>
            <person name="Mondo S."/>
            <person name="Riley R."/>
            <person name="Salamov A."/>
            <person name="Simmons B.A."/>
            <person name="Magnuson J.K."/>
            <person name="Henrissat B."/>
            <person name="Mortensen U.H."/>
            <person name="Larsen T.O."/>
            <person name="Devries R.P."/>
            <person name="Grigoriev I.V."/>
            <person name="Machida M."/>
            <person name="Baker S.E."/>
            <person name="Andersen M.R."/>
        </authorList>
    </citation>
    <scope>NUCLEOTIDE SEQUENCE [LARGE SCALE GENOMIC DNA]</scope>
    <source>
        <strain evidence="2 3">IBT 29228</strain>
    </source>
</reference>
<keyword evidence="3" id="KW-1185">Reference proteome</keyword>
<evidence type="ECO:0000313" key="2">
    <source>
        <dbReference type="EMBL" id="KAE8375608.1"/>
    </source>
</evidence>
<sequence>MWQDRIGLADASQKPCKYFYWSLVVVQTAAVKFPPPGNGREGVYTYGSTSPTGLGLDQQCPSKGFSSNRIYILVFSFGFFFFLTPLRW</sequence>
<keyword evidence="1" id="KW-1133">Transmembrane helix</keyword>
<dbReference type="AlphaFoldDB" id="A0A5N7B396"/>
<proteinExistence type="predicted"/>
<feature type="transmembrane region" description="Helical" evidence="1">
    <location>
        <begin position="70"/>
        <end position="86"/>
    </location>
</feature>
<dbReference type="EMBL" id="ML736257">
    <property type="protein sequence ID" value="KAE8375608.1"/>
    <property type="molecule type" value="Genomic_DNA"/>
</dbReference>
<organism evidence="2 3">
    <name type="scientific">Aspergillus bertholletiae</name>
    <dbReference type="NCBI Taxonomy" id="1226010"/>
    <lineage>
        <taxon>Eukaryota</taxon>
        <taxon>Fungi</taxon>
        <taxon>Dikarya</taxon>
        <taxon>Ascomycota</taxon>
        <taxon>Pezizomycotina</taxon>
        <taxon>Eurotiomycetes</taxon>
        <taxon>Eurotiomycetidae</taxon>
        <taxon>Eurotiales</taxon>
        <taxon>Aspergillaceae</taxon>
        <taxon>Aspergillus</taxon>
        <taxon>Aspergillus subgen. Circumdati</taxon>
    </lineage>
</organism>
<keyword evidence="1" id="KW-0472">Membrane</keyword>
<accession>A0A5N7B396</accession>
<evidence type="ECO:0000256" key="1">
    <source>
        <dbReference type="SAM" id="Phobius"/>
    </source>
</evidence>